<keyword evidence="4" id="KW-1185">Reference proteome</keyword>
<dbReference type="InterPro" id="IPR004883">
    <property type="entry name" value="LOB"/>
</dbReference>
<evidence type="ECO:0000313" key="4">
    <source>
        <dbReference type="Proteomes" id="UP000655225"/>
    </source>
</evidence>
<sequence length="194" mass="21944">MQKNNGVPEPGSGLHQACAACKHQRKKCRETCVLAPFFPPSKIQDFQAVQKVFGVRNVQRMLNKLETRDQQQKAVESLVWEARCRTIDPVNGCFGEFKKVSSELMFLRNQQMTMSMLSSSNRIGMDMDMGVNNMNSTINYIHSNGNLYNATPQDALTVARPPHINQYSINSLNQHYYIPEQLKTLDGTNWDGGS</sequence>
<reference evidence="3 4" key="1">
    <citation type="submission" date="2020-04" db="EMBL/GenBank/DDBJ databases">
        <title>Plant Genome Project.</title>
        <authorList>
            <person name="Zhang R.-G."/>
        </authorList>
    </citation>
    <scope>NUCLEOTIDE SEQUENCE [LARGE SCALE GENOMIC DNA]</scope>
    <source>
        <strain evidence="3">YNK0</strain>
        <tissue evidence="3">Leaf</tissue>
    </source>
</reference>
<feature type="domain" description="LOB" evidence="2">
    <location>
        <begin position="16"/>
        <end position="118"/>
    </location>
</feature>
<gene>
    <name evidence="3" type="ORF">HHK36_003548</name>
</gene>
<dbReference type="Pfam" id="PF03195">
    <property type="entry name" value="LOB"/>
    <property type="match status" value="1"/>
</dbReference>
<dbReference type="Proteomes" id="UP000655225">
    <property type="component" value="Unassembled WGS sequence"/>
</dbReference>
<name>A0A834ZNX4_TETSI</name>
<dbReference type="PROSITE" id="PS50891">
    <property type="entry name" value="LOB"/>
    <property type="match status" value="1"/>
</dbReference>
<dbReference type="PANTHER" id="PTHR31301">
    <property type="entry name" value="LOB DOMAIN-CONTAINING PROTEIN 4-RELATED"/>
    <property type="match status" value="1"/>
</dbReference>
<dbReference type="OMA" id="QGLINGW"/>
<protein>
    <recommendedName>
        <fullName evidence="2">LOB domain-containing protein</fullName>
    </recommendedName>
</protein>
<proteinExistence type="inferred from homology"/>
<evidence type="ECO:0000259" key="2">
    <source>
        <dbReference type="PROSITE" id="PS50891"/>
    </source>
</evidence>
<dbReference type="OrthoDB" id="913402at2759"/>
<accession>A0A834ZNX4</accession>
<evidence type="ECO:0000256" key="1">
    <source>
        <dbReference type="ARBA" id="ARBA00005474"/>
    </source>
</evidence>
<evidence type="ECO:0000313" key="3">
    <source>
        <dbReference type="EMBL" id="KAF8411009.1"/>
    </source>
</evidence>
<comment type="caution">
    <text evidence="3">The sequence shown here is derived from an EMBL/GenBank/DDBJ whole genome shotgun (WGS) entry which is preliminary data.</text>
</comment>
<dbReference type="EMBL" id="JABCRI010000002">
    <property type="protein sequence ID" value="KAF8411009.1"/>
    <property type="molecule type" value="Genomic_DNA"/>
</dbReference>
<dbReference type="PANTHER" id="PTHR31301:SF19">
    <property type="entry name" value="LOB DOMAIN-CONTAINING PROTEIN 2"/>
    <property type="match status" value="1"/>
</dbReference>
<dbReference type="AlphaFoldDB" id="A0A834ZNX4"/>
<organism evidence="3 4">
    <name type="scientific">Tetracentron sinense</name>
    <name type="common">Spur-leaf</name>
    <dbReference type="NCBI Taxonomy" id="13715"/>
    <lineage>
        <taxon>Eukaryota</taxon>
        <taxon>Viridiplantae</taxon>
        <taxon>Streptophyta</taxon>
        <taxon>Embryophyta</taxon>
        <taxon>Tracheophyta</taxon>
        <taxon>Spermatophyta</taxon>
        <taxon>Magnoliopsida</taxon>
        <taxon>Trochodendrales</taxon>
        <taxon>Trochodendraceae</taxon>
        <taxon>Tetracentron</taxon>
    </lineage>
</organism>
<comment type="similarity">
    <text evidence="1">Belongs to the LOB domain-containing protein family.</text>
</comment>